<proteinExistence type="predicted"/>
<sequence length="84" mass="9144">MSSQGRSFNRFLEISPDIPLVNLSREQLRVPVPVSDAVQSSVAKTKANLLHANNGLLDLISYKNGKWLAVRSSPSLDVVPSQDA</sequence>
<comment type="caution">
    <text evidence="1">The sequence shown here is derived from an EMBL/GenBank/DDBJ whole genome shotgun (WGS) entry which is preliminary data.</text>
</comment>
<reference evidence="2" key="1">
    <citation type="journal article" date="2022" name="Mol. Ecol. Resour.">
        <title>The genomes of chicory, endive, great burdock and yacon provide insights into Asteraceae palaeo-polyploidization history and plant inulin production.</title>
        <authorList>
            <person name="Fan W."/>
            <person name="Wang S."/>
            <person name="Wang H."/>
            <person name="Wang A."/>
            <person name="Jiang F."/>
            <person name="Liu H."/>
            <person name="Zhao H."/>
            <person name="Xu D."/>
            <person name="Zhang Y."/>
        </authorList>
    </citation>
    <scope>NUCLEOTIDE SEQUENCE [LARGE SCALE GENOMIC DNA]</scope>
    <source>
        <strain evidence="2">cv. Punajuju</strain>
    </source>
</reference>
<evidence type="ECO:0000313" key="1">
    <source>
        <dbReference type="EMBL" id="KAI3723623.1"/>
    </source>
</evidence>
<reference evidence="1 2" key="2">
    <citation type="journal article" date="2022" name="Mol. Ecol. Resour.">
        <title>The genomes of chicory, endive, great burdock and yacon provide insights into Asteraceae paleo-polyploidization history and plant inulin production.</title>
        <authorList>
            <person name="Fan W."/>
            <person name="Wang S."/>
            <person name="Wang H."/>
            <person name="Wang A."/>
            <person name="Jiang F."/>
            <person name="Liu H."/>
            <person name="Zhao H."/>
            <person name="Xu D."/>
            <person name="Zhang Y."/>
        </authorList>
    </citation>
    <scope>NUCLEOTIDE SEQUENCE [LARGE SCALE GENOMIC DNA]</scope>
    <source>
        <strain evidence="2">cv. Punajuju</strain>
        <tissue evidence="1">Leaves</tissue>
    </source>
</reference>
<organism evidence="1 2">
    <name type="scientific">Cichorium intybus</name>
    <name type="common">Chicory</name>
    <dbReference type="NCBI Taxonomy" id="13427"/>
    <lineage>
        <taxon>Eukaryota</taxon>
        <taxon>Viridiplantae</taxon>
        <taxon>Streptophyta</taxon>
        <taxon>Embryophyta</taxon>
        <taxon>Tracheophyta</taxon>
        <taxon>Spermatophyta</taxon>
        <taxon>Magnoliopsida</taxon>
        <taxon>eudicotyledons</taxon>
        <taxon>Gunneridae</taxon>
        <taxon>Pentapetalae</taxon>
        <taxon>asterids</taxon>
        <taxon>campanulids</taxon>
        <taxon>Asterales</taxon>
        <taxon>Asteraceae</taxon>
        <taxon>Cichorioideae</taxon>
        <taxon>Cichorieae</taxon>
        <taxon>Cichoriinae</taxon>
        <taxon>Cichorium</taxon>
    </lineage>
</organism>
<gene>
    <name evidence="1" type="ORF">L2E82_35370</name>
</gene>
<evidence type="ECO:0000313" key="2">
    <source>
        <dbReference type="Proteomes" id="UP001055811"/>
    </source>
</evidence>
<keyword evidence="2" id="KW-1185">Reference proteome</keyword>
<dbReference type="EMBL" id="CM042014">
    <property type="protein sequence ID" value="KAI3723623.1"/>
    <property type="molecule type" value="Genomic_DNA"/>
</dbReference>
<protein>
    <submittedName>
        <fullName evidence="1">Uncharacterized protein</fullName>
    </submittedName>
</protein>
<name>A0ACB9BNV4_CICIN</name>
<accession>A0ACB9BNV4</accession>
<dbReference type="Proteomes" id="UP001055811">
    <property type="component" value="Linkage Group LG06"/>
</dbReference>